<keyword evidence="2" id="KW-0614">Plasmid</keyword>
<evidence type="ECO:0000313" key="3">
    <source>
        <dbReference type="Proteomes" id="UP000032564"/>
    </source>
</evidence>
<evidence type="ECO:0000313" key="2">
    <source>
        <dbReference type="EMBL" id="KJF70921.1"/>
    </source>
</evidence>
<evidence type="ECO:0000256" key="1">
    <source>
        <dbReference type="SAM" id="MobiDB-lite"/>
    </source>
</evidence>
<sequence>MYLKDKFLMSGEQLSLDDIRRTMRENLNKGPLDIQREQYERRLAQEEADRIAANIPNQLWGQQEFLRRNIPDALIDQRIDSRRKAEGIPENTQTELPAQRAKARVNERTELTKELLTETFGPDAMKRYYINVPGADWHSHVADLNLNVRDRVDYEAKSTGYEFSTKELNEAEAIENIRLINRDGSHGSSDEEIKRHIATARQNGNWPPPELHSGPGSTPRPPNYSYTHFKEACTRIASHDNSRNGHTGNSSAVDKHPPTSSPEVPYSRRGGPLRTLQARQPYAPPIPMQAEQHRVNDREEGRLPQLEKQRFRDLFKGILKRVSNKIMGEGKQEPSPEIRAPPPSAMVPVAHARAAQDASLRNANALTRDLSSLETSNARSARAAMIESRSREERGISALSR</sequence>
<name>A0ABR5D1K0_9HYPH</name>
<protein>
    <submittedName>
        <fullName evidence="2">Uncharacterized protein</fullName>
    </submittedName>
</protein>
<gene>
    <name evidence="2" type="ORF">RP75_23320</name>
</gene>
<keyword evidence="3" id="KW-1185">Reference proteome</keyword>
<reference evidence="2 3" key="1">
    <citation type="submission" date="2014-12" db="EMBL/GenBank/DDBJ databases">
        <authorList>
            <person name="Kuzmanovic N."/>
            <person name="Pulawska J."/>
            <person name="Obradovic A."/>
        </authorList>
    </citation>
    <scope>NUCLEOTIDE SEQUENCE [LARGE SCALE GENOMIC DNA]</scope>
    <source>
        <strain evidence="2 3">KFB 330</strain>
        <plasmid evidence="2">pTi</plasmid>
    </source>
</reference>
<geneLocation type="plasmid" evidence="2">
    <name>pTi</name>
</geneLocation>
<feature type="region of interest" description="Disordered" evidence="1">
    <location>
        <begin position="200"/>
        <end position="226"/>
    </location>
</feature>
<dbReference type="EMBL" id="JWIT01000024">
    <property type="protein sequence ID" value="KJF70921.1"/>
    <property type="molecule type" value="Genomic_DNA"/>
</dbReference>
<feature type="region of interest" description="Disordered" evidence="1">
    <location>
        <begin position="374"/>
        <end position="401"/>
    </location>
</feature>
<accession>A0ABR5D1K0</accession>
<comment type="caution">
    <text evidence="2">The sequence shown here is derived from an EMBL/GenBank/DDBJ whole genome shotgun (WGS) entry which is preliminary data.</text>
</comment>
<feature type="region of interest" description="Disordered" evidence="1">
    <location>
        <begin position="239"/>
        <end position="271"/>
    </location>
</feature>
<organism evidence="2 3">
    <name type="scientific">Agrobacterium arsenijevicii</name>
    <dbReference type="NCBI Taxonomy" id="1585697"/>
    <lineage>
        <taxon>Bacteria</taxon>
        <taxon>Pseudomonadati</taxon>
        <taxon>Pseudomonadota</taxon>
        <taxon>Alphaproteobacteria</taxon>
        <taxon>Hyphomicrobiales</taxon>
        <taxon>Rhizobiaceae</taxon>
        <taxon>Rhizobium/Agrobacterium group</taxon>
        <taxon>Agrobacterium</taxon>
    </lineage>
</organism>
<dbReference type="Proteomes" id="UP000032564">
    <property type="component" value="Unassembled WGS sequence"/>
</dbReference>
<proteinExistence type="predicted"/>